<dbReference type="GO" id="GO:0043565">
    <property type="term" value="F:sequence-specific DNA binding"/>
    <property type="evidence" value="ECO:0007669"/>
    <property type="project" value="TreeGrafter"/>
</dbReference>
<protein>
    <recommendedName>
        <fullName evidence="3">LysR substrate-binding domain-containing protein</fullName>
    </recommendedName>
</protein>
<evidence type="ECO:0000256" key="2">
    <source>
        <dbReference type="SAM" id="MobiDB-lite"/>
    </source>
</evidence>
<dbReference type="GO" id="GO:0003700">
    <property type="term" value="F:DNA-binding transcription factor activity"/>
    <property type="evidence" value="ECO:0007669"/>
    <property type="project" value="TreeGrafter"/>
</dbReference>
<gene>
    <name evidence="4" type="ORF">BQ8482_960006</name>
</gene>
<dbReference type="PANTHER" id="PTHR30537:SF5">
    <property type="entry name" value="HTH-TYPE TRANSCRIPTIONAL ACTIVATOR TTDR-RELATED"/>
    <property type="match status" value="1"/>
</dbReference>
<name>A0A2P9AXZ4_9HYPH</name>
<comment type="similarity">
    <text evidence="1">Belongs to the LysR transcriptional regulatory family.</text>
</comment>
<dbReference type="SUPFAM" id="SSF53850">
    <property type="entry name" value="Periplasmic binding protein-like II"/>
    <property type="match status" value="1"/>
</dbReference>
<evidence type="ECO:0000259" key="3">
    <source>
        <dbReference type="Pfam" id="PF03466"/>
    </source>
</evidence>
<dbReference type="RefSeq" id="WP_280178899.1">
    <property type="nucleotide sequence ID" value="NZ_FUIG01000110.1"/>
</dbReference>
<dbReference type="InterPro" id="IPR058163">
    <property type="entry name" value="LysR-type_TF_proteobact-type"/>
</dbReference>
<dbReference type="Proteomes" id="UP000245698">
    <property type="component" value="Unassembled WGS sequence"/>
</dbReference>
<accession>A0A2P9AXZ4</accession>
<sequence length="159" mass="17575">MEPPQPPPARPEWSTALRRRSRRQSTASDAPTRGQRGPGFRPRPAPLWHWRAPPFPRLDAGQAQLAAHRGVPSGRLRVDLPLAFGRRCAAPILFDIAARFPDLTLDISFNDRRVDLVQEGIDIAIRMGELGNSAGLTIRRLCVQRSTICAAPAYLGRNG</sequence>
<feature type="region of interest" description="Disordered" evidence="2">
    <location>
        <begin position="1"/>
        <end position="46"/>
    </location>
</feature>
<dbReference type="EMBL" id="FUIG01000110">
    <property type="protein sequence ID" value="SJM36039.1"/>
    <property type="molecule type" value="Genomic_DNA"/>
</dbReference>
<feature type="compositionally biased region" description="Low complexity" evidence="2">
    <location>
        <begin position="31"/>
        <end position="42"/>
    </location>
</feature>
<dbReference type="GO" id="GO:0006351">
    <property type="term" value="P:DNA-templated transcription"/>
    <property type="evidence" value="ECO:0007669"/>
    <property type="project" value="TreeGrafter"/>
</dbReference>
<feature type="compositionally biased region" description="Pro residues" evidence="2">
    <location>
        <begin position="1"/>
        <end position="10"/>
    </location>
</feature>
<reference evidence="5" key="1">
    <citation type="submission" date="2016-12" db="EMBL/GenBank/DDBJ databases">
        <authorList>
            <person name="Brunel B."/>
        </authorList>
    </citation>
    <scope>NUCLEOTIDE SEQUENCE [LARGE SCALE GENOMIC DNA]</scope>
</reference>
<keyword evidence="5" id="KW-1185">Reference proteome</keyword>
<evidence type="ECO:0000313" key="4">
    <source>
        <dbReference type="EMBL" id="SJM36039.1"/>
    </source>
</evidence>
<dbReference type="Gene3D" id="3.40.190.290">
    <property type="match status" value="1"/>
</dbReference>
<feature type="domain" description="LysR substrate-binding" evidence="3">
    <location>
        <begin position="70"/>
        <end position="156"/>
    </location>
</feature>
<dbReference type="AlphaFoldDB" id="A0A2P9AXZ4"/>
<dbReference type="PANTHER" id="PTHR30537">
    <property type="entry name" value="HTH-TYPE TRANSCRIPTIONAL REGULATOR"/>
    <property type="match status" value="1"/>
</dbReference>
<dbReference type="InterPro" id="IPR005119">
    <property type="entry name" value="LysR_subst-bd"/>
</dbReference>
<organism evidence="4 5">
    <name type="scientific">Mesorhizobium delmotii</name>
    <dbReference type="NCBI Taxonomy" id="1631247"/>
    <lineage>
        <taxon>Bacteria</taxon>
        <taxon>Pseudomonadati</taxon>
        <taxon>Pseudomonadota</taxon>
        <taxon>Alphaproteobacteria</taxon>
        <taxon>Hyphomicrobiales</taxon>
        <taxon>Phyllobacteriaceae</taxon>
        <taxon>Mesorhizobium</taxon>
    </lineage>
</organism>
<proteinExistence type="inferred from homology"/>
<evidence type="ECO:0000256" key="1">
    <source>
        <dbReference type="ARBA" id="ARBA00009437"/>
    </source>
</evidence>
<evidence type="ECO:0000313" key="5">
    <source>
        <dbReference type="Proteomes" id="UP000245698"/>
    </source>
</evidence>
<dbReference type="Pfam" id="PF03466">
    <property type="entry name" value="LysR_substrate"/>
    <property type="match status" value="1"/>
</dbReference>